<evidence type="ECO:0000259" key="8">
    <source>
        <dbReference type="SMART" id="SM00409"/>
    </source>
</evidence>
<feature type="domain" description="Immunoglobulin" evidence="8">
    <location>
        <begin position="172"/>
        <end position="243"/>
    </location>
</feature>
<dbReference type="GO" id="GO:0016592">
    <property type="term" value="C:mediator complex"/>
    <property type="evidence" value="ECO:0007669"/>
    <property type="project" value="InterPro"/>
</dbReference>
<keyword evidence="4" id="KW-0804">Transcription</keyword>
<dbReference type="Gene3D" id="2.60.40.10">
    <property type="entry name" value="Immunoglobulins"/>
    <property type="match status" value="1"/>
</dbReference>
<evidence type="ECO:0000256" key="7">
    <source>
        <dbReference type="SAM" id="Phobius"/>
    </source>
</evidence>
<keyword evidence="10" id="KW-1185">Reference proteome</keyword>
<dbReference type="SMART" id="SM00409">
    <property type="entry name" value="IG"/>
    <property type="match status" value="2"/>
</dbReference>
<dbReference type="PANTHER" id="PTHR13321:SF2">
    <property type="entry name" value="MEDIATOR OF RNA POLYMERASE II TRANSCRIPTION SUBUNIT 18"/>
    <property type="match status" value="1"/>
</dbReference>
<accession>A0A9Q1I9V7</accession>
<dbReference type="GO" id="GO:0070847">
    <property type="term" value="C:core mediator complex"/>
    <property type="evidence" value="ECO:0007669"/>
    <property type="project" value="TreeGrafter"/>
</dbReference>
<dbReference type="GO" id="GO:0003712">
    <property type="term" value="F:transcription coregulator activity"/>
    <property type="evidence" value="ECO:0007669"/>
    <property type="project" value="InterPro"/>
</dbReference>
<evidence type="ECO:0000313" key="9">
    <source>
        <dbReference type="EMBL" id="KAJ8289243.1"/>
    </source>
</evidence>
<dbReference type="Pfam" id="PF09637">
    <property type="entry name" value="Med18"/>
    <property type="match status" value="1"/>
</dbReference>
<evidence type="ECO:0000256" key="4">
    <source>
        <dbReference type="ARBA" id="ARBA00023163"/>
    </source>
</evidence>
<dbReference type="Gene3D" id="2.40.320.10">
    <property type="entry name" value="Hypothetical Protein Pfu-838710-001"/>
    <property type="match status" value="1"/>
</dbReference>
<comment type="caution">
    <text evidence="9">The sequence shown here is derived from an EMBL/GenBank/DDBJ whole genome shotgun (WGS) entry which is preliminary data.</text>
</comment>
<evidence type="ECO:0000256" key="1">
    <source>
        <dbReference type="ARBA" id="ARBA00004123"/>
    </source>
</evidence>
<dbReference type="InterPro" id="IPR013783">
    <property type="entry name" value="Ig-like_fold"/>
</dbReference>
<reference evidence="9" key="1">
    <citation type="journal article" date="2023" name="Science">
        <title>Genome structures resolve the early diversification of teleost fishes.</title>
        <authorList>
            <person name="Parey E."/>
            <person name="Louis A."/>
            <person name="Montfort J."/>
            <person name="Bouchez O."/>
            <person name="Roques C."/>
            <person name="Iampietro C."/>
            <person name="Lluch J."/>
            <person name="Castinel A."/>
            <person name="Donnadieu C."/>
            <person name="Desvignes T."/>
            <person name="Floi Bucao C."/>
            <person name="Jouanno E."/>
            <person name="Wen M."/>
            <person name="Mejri S."/>
            <person name="Dirks R."/>
            <person name="Jansen H."/>
            <person name="Henkel C."/>
            <person name="Chen W.J."/>
            <person name="Zahm M."/>
            <person name="Cabau C."/>
            <person name="Klopp C."/>
            <person name="Thompson A.W."/>
            <person name="Robinson-Rechavi M."/>
            <person name="Braasch I."/>
            <person name="Lecointre G."/>
            <person name="Bobe J."/>
            <person name="Postlethwait J.H."/>
            <person name="Berthelot C."/>
            <person name="Roest Crollius H."/>
            <person name="Guiguen Y."/>
        </authorList>
    </citation>
    <scope>NUCLEOTIDE SEQUENCE</scope>
    <source>
        <strain evidence="9">Concon-B</strain>
    </source>
</reference>
<feature type="domain" description="Immunoglobulin" evidence="8">
    <location>
        <begin position="68"/>
        <end position="168"/>
    </location>
</feature>
<gene>
    <name evidence="9" type="ORF">COCON_G00019020</name>
</gene>
<proteinExistence type="inferred from homology"/>
<dbReference type="InterPro" id="IPR003599">
    <property type="entry name" value="Ig_sub"/>
</dbReference>
<keyword evidence="7" id="KW-0472">Membrane</keyword>
<evidence type="ECO:0000256" key="6">
    <source>
        <dbReference type="SAM" id="MobiDB-lite"/>
    </source>
</evidence>
<dbReference type="GO" id="GO:0006357">
    <property type="term" value="P:regulation of transcription by RNA polymerase II"/>
    <property type="evidence" value="ECO:0007669"/>
    <property type="project" value="InterPro"/>
</dbReference>
<dbReference type="GO" id="GO:0006369">
    <property type="term" value="P:termination of RNA polymerase II transcription"/>
    <property type="evidence" value="ECO:0007669"/>
    <property type="project" value="TreeGrafter"/>
</dbReference>
<dbReference type="AlphaFoldDB" id="A0A9Q1I9V7"/>
<feature type="transmembrane region" description="Helical" evidence="7">
    <location>
        <begin position="344"/>
        <end position="368"/>
    </location>
</feature>
<dbReference type="InterPro" id="IPR036179">
    <property type="entry name" value="Ig-like_dom_sf"/>
</dbReference>
<dbReference type="SUPFAM" id="SSF48726">
    <property type="entry name" value="Immunoglobulin"/>
    <property type="match status" value="2"/>
</dbReference>
<comment type="subcellular location">
    <subcellularLocation>
        <location evidence="1">Nucleus</location>
    </subcellularLocation>
</comment>
<dbReference type="EMBL" id="JAFJMO010000001">
    <property type="protein sequence ID" value="KAJ8289243.1"/>
    <property type="molecule type" value="Genomic_DNA"/>
</dbReference>
<name>A0A9Q1I9V7_CONCO</name>
<protein>
    <recommendedName>
        <fullName evidence="8">Immunoglobulin domain-containing protein</fullName>
    </recommendedName>
</protein>
<evidence type="ECO:0000256" key="2">
    <source>
        <dbReference type="ARBA" id="ARBA00009814"/>
    </source>
</evidence>
<dbReference type="CDD" id="cd00096">
    <property type="entry name" value="Ig"/>
    <property type="match status" value="1"/>
</dbReference>
<sequence length="636" mass="71295">MCERRARVRHRLAPCLLVRRFQSEGLPDLGLLTREDLTPRTLACDVMGITFTLVVLTAQTGTLSLFTEKRQGARLGDEVLIPCTDHHDVSGRDIFQWIYRKDPLSKPVTIAWNLKSGIQYRHTEFWREKKMLRNFSLVITNFREVDQGTYWCQLCRRNKQCSYELKTLFLLEGWVAGLRGGRAGPSVVWTFQRFGETSAPLWTPRRQPDASIHILDVRPSDAGTYTCWRQESSGHRQGLLALSLCVLTAGPVGPSPGSPLNCSLRCDSDWELVGPPHESSASPGAGPVVVETGNVTFQVHESPEKRERTVQCRAREPGEAWVENSTTHGYAENNQEDNYVNPQTLLLCVSLASAFVALAIFLGVLFLCRQRIRAAYRFADEPRGDVLFSTRTRDAKPETDEVEVVYSLLEFRQPEKEQVLVGEEGCVYNGGSARHSNARYRRDHQHDGVSPARQRSGPGVGQPAPPAPRAVRQHGAPSFADHETVYLLRGQQGNPFLLRARRSLTHLPAPCHLRYLGQPEAGDKSRHALVRNCVDVSTSHSLPEFLGEMGFRVDHEFVARGRVFRRGALKVVVSKLFRVLVPGNVESTEPLSLSNLVELSVLAPAGQDNVSDDMRAFAEQLRPLVHLEKIDPKRHM</sequence>
<evidence type="ECO:0000313" key="10">
    <source>
        <dbReference type="Proteomes" id="UP001152803"/>
    </source>
</evidence>
<keyword evidence="7" id="KW-0812">Transmembrane</keyword>
<comment type="similarity">
    <text evidence="2">Belongs to the Mediator complex subunit 18 family.</text>
</comment>
<evidence type="ECO:0000256" key="3">
    <source>
        <dbReference type="ARBA" id="ARBA00023015"/>
    </source>
</evidence>
<keyword evidence="3" id="KW-0805">Transcription regulation</keyword>
<keyword evidence="7" id="KW-1133">Transmembrane helix</keyword>
<dbReference type="InterPro" id="IPR019095">
    <property type="entry name" value="Mediator_Med18"/>
</dbReference>
<dbReference type="PANTHER" id="PTHR13321">
    <property type="entry name" value="MEDIATOR OF RNA POLYMERASE II TRANSCRIPTION, SUBUNIT 18"/>
    <property type="match status" value="1"/>
</dbReference>
<feature type="region of interest" description="Disordered" evidence="6">
    <location>
        <begin position="432"/>
        <end position="475"/>
    </location>
</feature>
<organism evidence="9 10">
    <name type="scientific">Conger conger</name>
    <name type="common">Conger eel</name>
    <name type="synonym">Muraena conger</name>
    <dbReference type="NCBI Taxonomy" id="82655"/>
    <lineage>
        <taxon>Eukaryota</taxon>
        <taxon>Metazoa</taxon>
        <taxon>Chordata</taxon>
        <taxon>Craniata</taxon>
        <taxon>Vertebrata</taxon>
        <taxon>Euteleostomi</taxon>
        <taxon>Actinopterygii</taxon>
        <taxon>Neopterygii</taxon>
        <taxon>Teleostei</taxon>
        <taxon>Anguilliformes</taxon>
        <taxon>Congridae</taxon>
        <taxon>Conger</taxon>
    </lineage>
</organism>
<dbReference type="Proteomes" id="UP001152803">
    <property type="component" value="Unassembled WGS sequence"/>
</dbReference>
<keyword evidence="5" id="KW-0539">Nucleus</keyword>
<dbReference type="OrthoDB" id="10018982at2759"/>
<evidence type="ECO:0000256" key="5">
    <source>
        <dbReference type="ARBA" id="ARBA00023242"/>
    </source>
</evidence>